<dbReference type="Pfam" id="PF08975">
    <property type="entry name" value="2H-phosphodiest"/>
    <property type="match status" value="1"/>
</dbReference>
<gene>
    <name evidence="2" type="ORF">B5E41_03430</name>
</gene>
<comment type="caution">
    <text evidence="2">The sequence shown here is derived from an EMBL/GenBank/DDBJ whole genome shotgun (WGS) entry which is preliminary data.</text>
</comment>
<dbReference type="SUPFAM" id="SSF55144">
    <property type="entry name" value="LigT-like"/>
    <property type="match status" value="1"/>
</dbReference>
<dbReference type="InterPro" id="IPR009097">
    <property type="entry name" value="Cyclic_Pdiesterase"/>
</dbReference>
<evidence type="ECO:0000313" key="3">
    <source>
        <dbReference type="Proteomes" id="UP000197269"/>
    </source>
</evidence>
<dbReference type="Proteomes" id="UP000197269">
    <property type="component" value="Unassembled WGS sequence"/>
</dbReference>
<dbReference type="AlphaFoldDB" id="A0A246E0E7"/>
<dbReference type="RefSeq" id="WP_088391069.1">
    <property type="nucleotide sequence ID" value="NZ_MXPU01000002.1"/>
</dbReference>
<proteinExistence type="predicted"/>
<dbReference type="Gene3D" id="3.90.1140.10">
    <property type="entry name" value="Cyclic phosphodiesterase"/>
    <property type="match status" value="1"/>
</dbReference>
<organism evidence="2 3">
    <name type="scientific">Rhizobium esperanzae</name>
    <dbReference type="NCBI Taxonomy" id="1967781"/>
    <lineage>
        <taxon>Bacteria</taxon>
        <taxon>Pseudomonadati</taxon>
        <taxon>Pseudomonadota</taxon>
        <taxon>Alphaproteobacteria</taxon>
        <taxon>Hyphomicrobiales</taxon>
        <taxon>Rhizobiaceae</taxon>
        <taxon>Rhizobium/Agrobacterium group</taxon>
        <taxon>Rhizobium</taxon>
    </lineage>
</organism>
<accession>A0A246E0E7</accession>
<feature type="domain" description="DUF1868" evidence="1">
    <location>
        <begin position="29"/>
        <end position="140"/>
    </location>
</feature>
<evidence type="ECO:0000259" key="1">
    <source>
        <dbReference type="Pfam" id="PF08975"/>
    </source>
</evidence>
<dbReference type="EMBL" id="MXPU01000002">
    <property type="protein sequence ID" value="OWO96520.1"/>
    <property type="molecule type" value="Genomic_DNA"/>
</dbReference>
<name>A0A246E0E7_9HYPH</name>
<dbReference type="InterPro" id="IPR015069">
    <property type="entry name" value="2H-PEstase_DUF1868"/>
</dbReference>
<sequence>MTAPTFSPELLLYSKTHNQNLPSHLGSRYGKIGGFLPEAGNTIVCHPEKGSRTLTALIEAREKYLAMPEAPQFLFTPISSLHMTLFEGVIETRRRQDCWPMDLPLETPIDDMTELMAARFEGFSMAEPFKVAVVEARPSGLLVDGATEKDRKVMRAWRNALADLLGYRQPNHMDYKFHITFAYVIERLEDEALPRWQAMLDEVAEDIRRKAPVFELAPPAFCVFEDMNHFHELLIFDFDA</sequence>
<reference evidence="2 3" key="1">
    <citation type="submission" date="2017-03" db="EMBL/GenBank/DDBJ databases">
        <title>Genome of strain Rhizobium sp. CNPSo 668.</title>
        <authorList>
            <person name="Ribeiro R."/>
        </authorList>
    </citation>
    <scope>NUCLEOTIDE SEQUENCE [LARGE SCALE GENOMIC DNA]</scope>
    <source>
        <strain evidence="2 3">CNPSo 668</strain>
    </source>
</reference>
<protein>
    <recommendedName>
        <fullName evidence="1">DUF1868 domain-containing protein</fullName>
    </recommendedName>
</protein>
<evidence type="ECO:0000313" key="2">
    <source>
        <dbReference type="EMBL" id="OWO96520.1"/>
    </source>
</evidence>